<proteinExistence type="inferred from homology"/>
<geneLocation type="mitochondrion" evidence="14"/>
<name>Q1G7J9_9SAUR</name>
<keyword evidence="4 12" id="KW-0138">CF(0)</keyword>
<evidence type="ECO:0000256" key="12">
    <source>
        <dbReference type="RuleBase" id="RU003661"/>
    </source>
</evidence>
<evidence type="ECO:0000256" key="7">
    <source>
        <dbReference type="ARBA" id="ARBA00022989"/>
    </source>
</evidence>
<organism evidence="14">
    <name type="scientific">Xenagama taylori</name>
    <dbReference type="NCBI Taxonomy" id="330728"/>
    <lineage>
        <taxon>Eukaryota</taxon>
        <taxon>Metazoa</taxon>
        <taxon>Chordata</taxon>
        <taxon>Craniata</taxon>
        <taxon>Vertebrata</taxon>
        <taxon>Euteleostomi</taxon>
        <taxon>Lepidosauria</taxon>
        <taxon>Squamata</taxon>
        <taxon>Bifurcata</taxon>
        <taxon>Unidentata</taxon>
        <taxon>Episquamata</taxon>
        <taxon>Toxicofera</taxon>
        <taxon>Iguania</taxon>
        <taxon>Acrodonta</taxon>
        <taxon>Agamidae</taxon>
        <taxon>Agaminae</taxon>
        <taxon>Xenagama</taxon>
    </lineage>
</organism>
<dbReference type="GO" id="GO:0015078">
    <property type="term" value="F:proton transmembrane transporter activity"/>
    <property type="evidence" value="ECO:0007669"/>
    <property type="project" value="InterPro"/>
</dbReference>
<feature type="transmembrane region" description="Helical" evidence="13">
    <location>
        <begin position="6"/>
        <end position="25"/>
    </location>
</feature>
<keyword evidence="8 12" id="KW-0406">Ion transport</keyword>
<keyword evidence="7 13" id="KW-1133">Transmembrane helix</keyword>
<evidence type="ECO:0000256" key="4">
    <source>
        <dbReference type="ARBA" id="ARBA00022547"/>
    </source>
</evidence>
<evidence type="ECO:0000256" key="13">
    <source>
        <dbReference type="SAM" id="Phobius"/>
    </source>
</evidence>
<keyword evidence="11" id="KW-0066">ATP synthesis</keyword>
<keyword evidence="10 13" id="KW-0472">Membrane</keyword>
<keyword evidence="6 12" id="KW-0375">Hydrogen ion transport</keyword>
<dbReference type="EMBL" id="DQ008215">
    <property type="protein sequence ID" value="AAY57822.1"/>
    <property type="molecule type" value="Genomic_DNA"/>
</dbReference>
<sequence length="50" mass="6025">MPQLDMTNWFQVFMFTWLTLMVLLSKTSNVKFVTKPTKLEMKMKTQTPPW</sequence>
<evidence type="ECO:0000256" key="10">
    <source>
        <dbReference type="ARBA" id="ARBA00023136"/>
    </source>
</evidence>
<dbReference type="GO" id="GO:0015986">
    <property type="term" value="P:proton motive force-driven ATP synthesis"/>
    <property type="evidence" value="ECO:0007669"/>
    <property type="project" value="InterPro"/>
</dbReference>
<protein>
    <recommendedName>
        <fullName evidence="12">ATP synthase complex subunit 8</fullName>
    </recommendedName>
</protein>
<dbReference type="InterPro" id="IPR001421">
    <property type="entry name" value="ATP8_metazoa"/>
</dbReference>
<evidence type="ECO:0000256" key="11">
    <source>
        <dbReference type="ARBA" id="ARBA00023310"/>
    </source>
</evidence>
<evidence type="ECO:0000256" key="9">
    <source>
        <dbReference type="ARBA" id="ARBA00023128"/>
    </source>
</evidence>
<dbReference type="Pfam" id="PF00895">
    <property type="entry name" value="ATP-synt_8"/>
    <property type="match status" value="1"/>
</dbReference>
<gene>
    <name evidence="14" type="primary">ATP8</name>
</gene>
<evidence type="ECO:0000256" key="3">
    <source>
        <dbReference type="ARBA" id="ARBA00022448"/>
    </source>
</evidence>
<evidence type="ECO:0000256" key="2">
    <source>
        <dbReference type="ARBA" id="ARBA00008892"/>
    </source>
</evidence>
<dbReference type="GO" id="GO:0031966">
    <property type="term" value="C:mitochondrial membrane"/>
    <property type="evidence" value="ECO:0007669"/>
    <property type="project" value="UniProtKB-SubCell"/>
</dbReference>
<evidence type="ECO:0000256" key="1">
    <source>
        <dbReference type="ARBA" id="ARBA00004304"/>
    </source>
</evidence>
<evidence type="ECO:0000256" key="5">
    <source>
        <dbReference type="ARBA" id="ARBA00022692"/>
    </source>
</evidence>
<accession>Q1G7J9</accession>
<comment type="subcellular location">
    <subcellularLocation>
        <location evidence="1 12">Mitochondrion membrane</location>
        <topology evidence="1 12">Single-pass membrane protein</topology>
    </subcellularLocation>
</comment>
<comment type="similarity">
    <text evidence="2 12">Belongs to the ATPase protein 8 family.</text>
</comment>
<dbReference type="GeneID" id="4097683"/>
<evidence type="ECO:0000313" key="14">
    <source>
        <dbReference type="EMBL" id="AAY57822.1"/>
    </source>
</evidence>
<dbReference type="AlphaFoldDB" id="Q1G7J9"/>
<keyword evidence="9 12" id="KW-0496">Mitochondrion</keyword>
<keyword evidence="5 12" id="KW-0812">Transmembrane</keyword>
<keyword evidence="3 12" id="KW-0813">Transport</keyword>
<dbReference type="GO" id="GO:0045259">
    <property type="term" value="C:proton-transporting ATP synthase complex"/>
    <property type="evidence" value="ECO:0007669"/>
    <property type="project" value="UniProtKB-KW"/>
</dbReference>
<evidence type="ECO:0000256" key="6">
    <source>
        <dbReference type="ARBA" id="ARBA00022781"/>
    </source>
</evidence>
<evidence type="ECO:0000256" key="8">
    <source>
        <dbReference type="ARBA" id="ARBA00023065"/>
    </source>
</evidence>
<dbReference type="CTD" id="4509"/>
<reference evidence="14" key="1">
    <citation type="journal article" date="2006" name="Mol. Phylogenet. Evol.">
        <title>The complete mitochondrial genome of an agamid lizard from the Afro-Asian subfamily agaminae and the phylogenetic position of Bufoniceps and Xenagama.</title>
        <authorList>
            <person name="Macey J.R."/>
            <person name="Schulte J.A. 2nd"/>
            <person name="Fong J.J."/>
            <person name="Das I."/>
            <person name="Papenfuss T.J."/>
        </authorList>
    </citation>
    <scope>NUCLEOTIDE SEQUENCE</scope>
</reference>
<dbReference type="RefSeq" id="YP_626411.1">
    <property type="nucleotide sequence ID" value="NC_008065.1"/>
</dbReference>